<dbReference type="EMBL" id="BPPX01000001">
    <property type="protein sequence ID" value="GJC77445.1"/>
    <property type="molecule type" value="Genomic_DNA"/>
</dbReference>
<dbReference type="Proteomes" id="UP001055172">
    <property type="component" value="Unassembled WGS sequence"/>
</dbReference>
<reference evidence="2 3" key="1">
    <citation type="submission" date="2021-07" db="EMBL/GenBank/DDBJ databases">
        <title>Genome data of Colletotrichum spaethianum.</title>
        <authorList>
            <person name="Utami Y.D."/>
            <person name="Hiruma K."/>
        </authorList>
    </citation>
    <scope>NUCLEOTIDE SEQUENCE [LARGE SCALE GENOMIC DNA]</scope>
    <source>
        <strain evidence="2 3">MAFF 242679</strain>
    </source>
</reference>
<proteinExistence type="predicted"/>
<feature type="region of interest" description="Disordered" evidence="1">
    <location>
        <begin position="203"/>
        <end position="225"/>
    </location>
</feature>
<gene>
    <name evidence="2" type="ORF">ColLi_00283</name>
</gene>
<name>A0AA37GB66_9PEZI</name>
<dbReference type="AlphaFoldDB" id="A0AA37GB66"/>
<evidence type="ECO:0000313" key="3">
    <source>
        <dbReference type="Proteomes" id="UP001055172"/>
    </source>
</evidence>
<sequence length="225" mass="24063">MAESPTADLRVDCGERSMIRMEMGPSGPGMLAYAGSRKSWAQMSLLWLKSVLDELPPVNPKGDAGLQLSSIEDELRVDEPPRSRLAGAGWEVIHKQPDTLRSGVGRGVDMRKRVISHIHRNGLQGSNQAGLKQQVARRVVTGGQLVVAQRVSPEVLVGASVRGIADVGEEYGASGRRPEGLVCVVGFVDDPIAVRVGADDRTGLLTGTEDRSKMEAGEADGRCSR</sequence>
<organism evidence="2 3">
    <name type="scientific">Colletotrichum liriopes</name>
    <dbReference type="NCBI Taxonomy" id="708192"/>
    <lineage>
        <taxon>Eukaryota</taxon>
        <taxon>Fungi</taxon>
        <taxon>Dikarya</taxon>
        <taxon>Ascomycota</taxon>
        <taxon>Pezizomycotina</taxon>
        <taxon>Sordariomycetes</taxon>
        <taxon>Hypocreomycetidae</taxon>
        <taxon>Glomerellales</taxon>
        <taxon>Glomerellaceae</taxon>
        <taxon>Colletotrichum</taxon>
        <taxon>Colletotrichum spaethianum species complex</taxon>
    </lineage>
</organism>
<accession>A0AA37GB66</accession>
<evidence type="ECO:0000256" key="1">
    <source>
        <dbReference type="SAM" id="MobiDB-lite"/>
    </source>
</evidence>
<evidence type="ECO:0000313" key="2">
    <source>
        <dbReference type="EMBL" id="GJC77445.1"/>
    </source>
</evidence>
<protein>
    <submittedName>
        <fullName evidence="2">Uncharacterized protein</fullName>
    </submittedName>
</protein>
<keyword evidence="3" id="KW-1185">Reference proteome</keyword>
<comment type="caution">
    <text evidence="2">The sequence shown here is derived from an EMBL/GenBank/DDBJ whole genome shotgun (WGS) entry which is preliminary data.</text>
</comment>